<keyword evidence="2" id="KW-0808">Transferase</keyword>
<reference evidence="3" key="1">
    <citation type="submission" date="2016-10" db="EMBL/GenBank/DDBJ databases">
        <authorList>
            <person name="Varghese N."/>
            <person name="Submissions S."/>
        </authorList>
    </citation>
    <scope>NUCLEOTIDE SEQUENCE [LARGE SCALE GENOMIC DNA]</scope>
    <source>
        <strain evidence="3">DSM 21368</strain>
    </source>
</reference>
<evidence type="ECO:0000259" key="1">
    <source>
        <dbReference type="PROSITE" id="PS51186"/>
    </source>
</evidence>
<evidence type="ECO:0000313" key="2">
    <source>
        <dbReference type="EMBL" id="SEF00563.1"/>
    </source>
</evidence>
<evidence type="ECO:0000313" key="3">
    <source>
        <dbReference type="Proteomes" id="UP000199220"/>
    </source>
</evidence>
<sequence length="145" mass="15721">MLPVMYGDRRTVHLRAADVVPEPVTLALLRPAVGGSGPASDETARRLLATSTVWVLERDAPVAVVAGGPSEEGWTIRAIAVAQDCRRQGLGRDLIDRLSHLVGGPWLLAETDSDGVGFYRRCGIEVVSLGEKYPGVERFSCRRRV</sequence>
<name>A0A1H5NG31_9MICO</name>
<dbReference type="InterPro" id="IPR016181">
    <property type="entry name" value="Acyl_CoA_acyltransferase"/>
</dbReference>
<proteinExistence type="predicted"/>
<organism evidence="2 3">
    <name type="scientific">Ruania alba</name>
    <dbReference type="NCBI Taxonomy" id="648782"/>
    <lineage>
        <taxon>Bacteria</taxon>
        <taxon>Bacillati</taxon>
        <taxon>Actinomycetota</taxon>
        <taxon>Actinomycetes</taxon>
        <taxon>Micrococcales</taxon>
        <taxon>Ruaniaceae</taxon>
        <taxon>Ruania</taxon>
    </lineage>
</organism>
<dbReference type="SUPFAM" id="SSF55729">
    <property type="entry name" value="Acyl-CoA N-acyltransferases (Nat)"/>
    <property type="match status" value="1"/>
</dbReference>
<keyword evidence="3" id="KW-1185">Reference proteome</keyword>
<feature type="domain" description="N-acetyltransferase" evidence="1">
    <location>
        <begin position="12"/>
        <end position="142"/>
    </location>
</feature>
<dbReference type="Gene3D" id="3.40.630.30">
    <property type="match status" value="1"/>
</dbReference>
<dbReference type="GO" id="GO:0016747">
    <property type="term" value="F:acyltransferase activity, transferring groups other than amino-acyl groups"/>
    <property type="evidence" value="ECO:0007669"/>
    <property type="project" value="InterPro"/>
</dbReference>
<gene>
    <name evidence="2" type="ORF">SAMN04488554_4306</name>
</gene>
<dbReference type="AlphaFoldDB" id="A0A1H5NG31"/>
<protein>
    <submittedName>
        <fullName evidence="2">Acetyltransferase (GNAT) domain-containing protein</fullName>
    </submittedName>
</protein>
<dbReference type="InterPro" id="IPR000182">
    <property type="entry name" value="GNAT_dom"/>
</dbReference>
<dbReference type="Proteomes" id="UP000199220">
    <property type="component" value="Unassembled WGS sequence"/>
</dbReference>
<dbReference type="PROSITE" id="PS51186">
    <property type="entry name" value="GNAT"/>
    <property type="match status" value="1"/>
</dbReference>
<dbReference type="Pfam" id="PF13508">
    <property type="entry name" value="Acetyltransf_7"/>
    <property type="match status" value="1"/>
</dbReference>
<dbReference type="CDD" id="cd04301">
    <property type="entry name" value="NAT_SF"/>
    <property type="match status" value="1"/>
</dbReference>
<accession>A0A1H5NG31</accession>
<dbReference type="EMBL" id="FNTX01000002">
    <property type="protein sequence ID" value="SEF00563.1"/>
    <property type="molecule type" value="Genomic_DNA"/>
</dbReference>
<dbReference type="STRING" id="648782.SAMN04488554_4306"/>